<dbReference type="GO" id="GO:0046872">
    <property type="term" value="F:metal ion binding"/>
    <property type="evidence" value="ECO:0007669"/>
    <property type="project" value="UniProtKB-KW"/>
</dbReference>
<dbReference type="AlphaFoldDB" id="A0ABC8VY47"/>
<evidence type="ECO:0000256" key="4">
    <source>
        <dbReference type="ARBA" id="ARBA00022989"/>
    </source>
</evidence>
<dbReference type="GO" id="GO:0004497">
    <property type="term" value="F:monooxygenase activity"/>
    <property type="evidence" value="ECO:0007669"/>
    <property type="project" value="UniProtKB-KW"/>
</dbReference>
<evidence type="ECO:0000256" key="2">
    <source>
        <dbReference type="ARBA" id="ARBA00022692"/>
    </source>
</evidence>
<keyword evidence="3 6" id="KW-0479">Metal-binding</keyword>
<dbReference type="Gene3D" id="1.10.630.10">
    <property type="entry name" value="Cytochrome P450"/>
    <property type="match status" value="2"/>
</dbReference>
<comment type="subcellular location">
    <subcellularLocation>
        <location evidence="1">Membrane</location>
        <topology evidence="1">Single-pass membrane protein</topology>
    </subcellularLocation>
</comment>
<reference evidence="8 9" key="2">
    <citation type="submission" date="2024-10" db="EMBL/GenBank/DDBJ databases">
        <authorList>
            <person name="Ryan C."/>
        </authorList>
    </citation>
    <scope>NUCLEOTIDE SEQUENCE [LARGE SCALE GENOMIC DNA]</scope>
</reference>
<keyword evidence="6 7" id="KW-0349">Heme</keyword>
<keyword evidence="2" id="KW-0812">Transmembrane</keyword>
<keyword evidence="4" id="KW-1133">Transmembrane helix</keyword>
<dbReference type="PRINTS" id="PR00463">
    <property type="entry name" value="EP450I"/>
</dbReference>
<dbReference type="InterPro" id="IPR036396">
    <property type="entry name" value="Cyt_P450_sf"/>
</dbReference>
<dbReference type="InterPro" id="IPR051103">
    <property type="entry name" value="Plant_metabolite_P450s"/>
</dbReference>
<protein>
    <recommendedName>
        <fullName evidence="10">Cytochrome P450</fullName>
    </recommendedName>
</protein>
<dbReference type="InterPro" id="IPR017972">
    <property type="entry name" value="Cyt_P450_CS"/>
</dbReference>
<keyword evidence="5" id="KW-0472">Membrane</keyword>
<dbReference type="InterPro" id="IPR002401">
    <property type="entry name" value="Cyt_P450_E_grp-I"/>
</dbReference>
<sequence>MPPLPPGPTLLSPLGPLLLLAWTSFNIEPITLAAKYWYGSVFTLYLLPSSPVILVADRAVTHRVLVQSGAAFADRPPTNLPTAVFNGDRRTITTAAYGPLWRALRRNLTGGALHPSSLRRYAAVRADAVSDLIAGITRQASSSDGGVVVVQGLLHHAVFHVFSRMCFGVTGDAVAASITALQREFLSSVVGFQVLGACPPVTRLLFRRRNLMVSLCSEFLSGGPDSTVTAMQWTMANLVVQREVVQAKLRAEINGIVAGEGGHVGEAHLPEMPYLKVVVLEGLRRHPPGRFMLPHAAAAAEVTIGGFSVPRHAAVNFTLGGMAMDAAVWRDPERFRPERFLPGGEGDGVDLTGRKEIKRMPFGAGRRICPGIKASLLHLEYFVASMVAAFEWREVPGEAVGLAEKLELTMVMRRPLRAIVVPCH</sequence>
<evidence type="ECO:0000256" key="1">
    <source>
        <dbReference type="ARBA" id="ARBA00004167"/>
    </source>
</evidence>
<keyword evidence="7" id="KW-0560">Oxidoreductase</keyword>
<dbReference type="PANTHER" id="PTHR24298">
    <property type="entry name" value="FLAVONOID 3'-MONOOXYGENASE-RELATED"/>
    <property type="match status" value="1"/>
</dbReference>
<dbReference type="CDD" id="cd11075">
    <property type="entry name" value="CYP77_89"/>
    <property type="match status" value="1"/>
</dbReference>
<dbReference type="EMBL" id="OZ075121">
    <property type="protein sequence ID" value="CAL4899108.1"/>
    <property type="molecule type" value="Genomic_DNA"/>
</dbReference>
<dbReference type="SUPFAM" id="SSF48264">
    <property type="entry name" value="Cytochrome P450"/>
    <property type="match status" value="1"/>
</dbReference>
<evidence type="ECO:0000313" key="8">
    <source>
        <dbReference type="EMBL" id="CAL4899108.1"/>
    </source>
</evidence>
<comment type="cofactor">
    <cofactor evidence="6">
        <name>heme</name>
        <dbReference type="ChEBI" id="CHEBI:30413"/>
    </cofactor>
</comment>
<dbReference type="PROSITE" id="PS00086">
    <property type="entry name" value="CYTOCHROME_P450"/>
    <property type="match status" value="1"/>
</dbReference>
<proteinExistence type="inferred from homology"/>
<dbReference type="PANTHER" id="PTHR24298:SF851">
    <property type="entry name" value="CYTOCHROME P450 FAMILY 87 SUBFAMILY A POLYPEPTIDE 6"/>
    <property type="match status" value="1"/>
</dbReference>
<evidence type="ECO:0000313" key="9">
    <source>
        <dbReference type="Proteomes" id="UP001497457"/>
    </source>
</evidence>
<reference evidence="9" key="1">
    <citation type="submission" date="2024-06" db="EMBL/GenBank/DDBJ databases">
        <authorList>
            <person name="Ryan C."/>
        </authorList>
    </citation>
    <scope>NUCLEOTIDE SEQUENCE [LARGE SCALE GENOMIC DNA]</scope>
</reference>
<keyword evidence="9" id="KW-1185">Reference proteome</keyword>
<evidence type="ECO:0000256" key="6">
    <source>
        <dbReference type="PIRSR" id="PIRSR602401-1"/>
    </source>
</evidence>
<evidence type="ECO:0000256" key="7">
    <source>
        <dbReference type="RuleBase" id="RU000461"/>
    </source>
</evidence>
<dbReference type="GO" id="GO:0016020">
    <property type="term" value="C:membrane"/>
    <property type="evidence" value="ECO:0007669"/>
    <property type="project" value="UniProtKB-SubCell"/>
</dbReference>
<dbReference type="InterPro" id="IPR001128">
    <property type="entry name" value="Cyt_P450"/>
</dbReference>
<accession>A0ABC8VY47</accession>
<dbReference type="PRINTS" id="PR00385">
    <property type="entry name" value="P450"/>
</dbReference>
<comment type="similarity">
    <text evidence="7">Belongs to the cytochrome P450 family.</text>
</comment>
<gene>
    <name evidence="8" type="ORF">URODEC1_LOCUS8074</name>
</gene>
<evidence type="ECO:0008006" key="10">
    <source>
        <dbReference type="Google" id="ProtNLM"/>
    </source>
</evidence>
<name>A0ABC8VY47_9POAL</name>
<evidence type="ECO:0000256" key="3">
    <source>
        <dbReference type="ARBA" id="ARBA00022723"/>
    </source>
</evidence>
<keyword evidence="6 7" id="KW-0408">Iron</keyword>
<feature type="binding site" description="axial binding residue" evidence="6">
    <location>
        <position position="369"/>
    </location>
    <ligand>
        <name>heme</name>
        <dbReference type="ChEBI" id="CHEBI:30413"/>
    </ligand>
    <ligandPart>
        <name>Fe</name>
        <dbReference type="ChEBI" id="CHEBI:18248"/>
    </ligandPart>
</feature>
<keyword evidence="7" id="KW-0503">Monooxygenase</keyword>
<dbReference type="Pfam" id="PF00067">
    <property type="entry name" value="p450"/>
    <property type="match status" value="2"/>
</dbReference>
<evidence type="ECO:0000256" key="5">
    <source>
        <dbReference type="ARBA" id="ARBA00023136"/>
    </source>
</evidence>
<organism evidence="8 9">
    <name type="scientific">Urochloa decumbens</name>
    <dbReference type="NCBI Taxonomy" id="240449"/>
    <lineage>
        <taxon>Eukaryota</taxon>
        <taxon>Viridiplantae</taxon>
        <taxon>Streptophyta</taxon>
        <taxon>Embryophyta</taxon>
        <taxon>Tracheophyta</taxon>
        <taxon>Spermatophyta</taxon>
        <taxon>Magnoliopsida</taxon>
        <taxon>Liliopsida</taxon>
        <taxon>Poales</taxon>
        <taxon>Poaceae</taxon>
        <taxon>PACMAD clade</taxon>
        <taxon>Panicoideae</taxon>
        <taxon>Panicodae</taxon>
        <taxon>Paniceae</taxon>
        <taxon>Melinidinae</taxon>
        <taxon>Urochloa</taxon>
    </lineage>
</organism>
<dbReference type="Proteomes" id="UP001497457">
    <property type="component" value="Chromosome 11b"/>
</dbReference>